<dbReference type="AlphaFoldDB" id="A0A542E0H9"/>
<sequence length="79" mass="7844">MAATVRYWAGARAAAGVSEDPAVPGALVGEVVDAVVARRPALAEVVAVASLLVDGRRVGRDAPVPDGAVLEVLPPFAGG</sequence>
<organism evidence="1 2">
    <name type="scientific">Lapillicoccus jejuensis</name>
    <dbReference type="NCBI Taxonomy" id="402171"/>
    <lineage>
        <taxon>Bacteria</taxon>
        <taxon>Bacillati</taxon>
        <taxon>Actinomycetota</taxon>
        <taxon>Actinomycetes</taxon>
        <taxon>Micrococcales</taxon>
        <taxon>Intrasporangiaceae</taxon>
        <taxon>Lapillicoccus</taxon>
    </lineage>
</organism>
<dbReference type="Gene3D" id="3.10.20.30">
    <property type="match status" value="1"/>
</dbReference>
<gene>
    <name evidence="1" type="ORF">FB458_1945</name>
</gene>
<dbReference type="InterPro" id="IPR012675">
    <property type="entry name" value="Beta-grasp_dom_sf"/>
</dbReference>
<name>A0A542E0H9_9MICO</name>
<reference evidence="1 2" key="1">
    <citation type="submission" date="2019-06" db="EMBL/GenBank/DDBJ databases">
        <title>Sequencing the genomes of 1000 actinobacteria strains.</title>
        <authorList>
            <person name="Klenk H.-P."/>
        </authorList>
    </citation>
    <scope>NUCLEOTIDE SEQUENCE [LARGE SCALE GENOMIC DNA]</scope>
    <source>
        <strain evidence="1 2">DSM 18607</strain>
    </source>
</reference>
<accession>A0A542E0H9</accession>
<dbReference type="SUPFAM" id="SSF54285">
    <property type="entry name" value="MoaD/ThiS"/>
    <property type="match status" value="1"/>
</dbReference>
<dbReference type="Proteomes" id="UP000317893">
    <property type="component" value="Unassembled WGS sequence"/>
</dbReference>
<dbReference type="InterPro" id="IPR016155">
    <property type="entry name" value="Mopterin_synth/thiamin_S_b"/>
</dbReference>
<dbReference type="Pfam" id="PF02597">
    <property type="entry name" value="ThiS"/>
    <property type="match status" value="1"/>
</dbReference>
<comment type="caution">
    <text evidence="1">The sequence shown here is derived from an EMBL/GenBank/DDBJ whole genome shotgun (WGS) entry which is preliminary data.</text>
</comment>
<evidence type="ECO:0000313" key="2">
    <source>
        <dbReference type="Proteomes" id="UP000317893"/>
    </source>
</evidence>
<dbReference type="InterPro" id="IPR003749">
    <property type="entry name" value="ThiS/MoaD-like"/>
</dbReference>
<protein>
    <submittedName>
        <fullName evidence="1">Molybdopterin converting factor small subunit</fullName>
    </submittedName>
</protein>
<proteinExistence type="predicted"/>
<evidence type="ECO:0000313" key="1">
    <source>
        <dbReference type="EMBL" id="TQJ08848.1"/>
    </source>
</evidence>
<keyword evidence="2" id="KW-1185">Reference proteome</keyword>
<dbReference type="EMBL" id="VFMN01000001">
    <property type="protein sequence ID" value="TQJ08848.1"/>
    <property type="molecule type" value="Genomic_DNA"/>
</dbReference>
<dbReference type="CDD" id="cd17040">
    <property type="entry name" value="Ubl_MoaD_like"/>
    <property type="match status" value="1"/>
</dbReference>
<dbReference type="RefSeq" id="WP_246061141.1">
    <property type="nucleotide sequence ID" value="NZ_BAAAPR010000005.1"/>
</dbReference>